<evidence type="ECO:0000313" key="2">
    <source>
        <dbReference type="EMBL" id="MDO1445746.1"/>
    </source>
</evidence>
<dbReference type="EMBL" id="JAUKPO010000002">
    <property type="protein sequence ID" value="MDO1445746.1"/>
    <property type="molecule type" value="Genomic_DNA"/>
</dbReference>
<dbReference type="RefSeq" id="WP_302036545.1">
    <property type="nucleotide sequence ID" value="NZ_JAUKPO010000002.1"/>
</dbReference>
<evidence type="ECO:0000313" key="3">
    <source>
        <dbReference type="Proteomes" id="UP001168528"/>
    </source>
</evidence>
<feature type="domain" description="Tll0287-like" evidence="1">
    <location>
        <begin position="58"/>
        <end position="214"/>
    </location>
</feature>
<organism evidence="2 3">
    <name type="scientific">Rhodocytophaga aerolata</name>
    <dbReference type="NCBI Taxonomy" id="455078"/>
    <lineage>
        <taxon>Bacteria</taxon>
        <taxon>Pseudomonadati</taxon>
        <taxon>Bacteroidota</taxon>
        <taxon>Cytophagia</taxon>
        <taxon>Cytophagales</taxon>
        <taxon>Rhodocytophagaceae</taxon>
        <taxon>Rhodocytophaga</taxon>
    </lineage>
</organism>
<sequence>MVHVNKYIVFIVTSIWYIAACDDTSQRGIDSQEVKQEIRNREIKYVTQPQIIDAAFKRGSQITDTLQQALTRQMQKAVAEKSLTEAAAYCKLEQLEAYKQLQEKHTASIKRVRLKAPKADLLLNEMEKQLLDAYQYNQENKLPLENNVQKSGAEEMLFTAPILVSNTVCLKCHGKVGTDLSGEEYQTLQATYRMDSLVNYSLNQPIAIWSILFPRKGLIKSIQAE</sequence>
<gene>
    <name evidence="2" type="ORF">Q0590_05765</name>
</gene>
<reference evidence="2" key="1">
    <citation type="submission" date="2023-07" db="EMBL/GenBank/DDBJ databases">
        <title>The genome sequence of Rhodocytophaga aerolata KACC 12507.</title>
        <authorList>
            <person name="Zhang X."/>
        </authorList>
    </citation>
    <scope>NUCLEOTIDE SEQUENCE</scope>
    <source>
        <strain evidence="2">KACC 12507</strain>
    </source>
</reference>
<name>A0ABT8R0Y0_9BACT</name>
<proteinExistence type="predicted"/>
<dbReference type="Pfam" id="PF11845">
    <property type="entry name" value="Tll0287-like"/>
    <property type="match status" value="1"/>
</dbReference>
<comment type="caution">
    <text evidence="2">The sequence shown here is derived from an EMBL/GenBank/DDBJ whole genome shotgun (WGS) entry which is preliminary data.</text>
</comment>
<evidence type="ECO:0000259" key="1">
    <source>
        <dbReference type="Pfam" id="PF11845"/>
    </source>
</evidence>
<dbReference type="Proteomes" id="UP001168528">
    <property type="component" value="Unassembled WGS sequence"/>
</dbReference>
<dbReference type="InterPro" id="IPR021796">
    <property type="entry name" value="Tll0287-like_dom"/>
</dbReference>
<protein>
    <submittedName>
        <fullName evidence="2">DUF3365 domain-containing protein</fullName>
    </submittedName>
</protein>
<accession>A0ABT8R0Y0</accession>
<keyword evidence="3" id="KW-1185">Reference proteome</keyword>